<reference evidence="1 2" key="1">
    <citation type="submission" date="2017-01" db="EMBL/GenBank/DDBJ databases">
        <title>Whole-Genome Shotgun Sequencing of Two beta-Proteobacterial Species in Search of the Bulgecin Biosynthetic Cluster.</title>
        <authorList>
            <person name="Horsman M.E."/>
            <person name="Marous D.R."/>
            <person name="Li R."/>
            <person name="Oliver R.A."/>
            <person name="Byun B."/>
            <person name="Emrich S.J."/>
            <person name="Boggess B."/>
            <person name="Townsend C.A."/>
            <person name="Mobashery S."/>
        </authorList>
    </citation>
    <scope>NUCLEOTIDE SEQUENCE [LARGE SCALE GENOMIC DNA]</scope>
    <source>
        <strain evidence="1 2">ATCC 31363</strain>
    </source>
</reference>
<sequence>MEHSRQSFQVAVVRSLAGLAALAALAGLAGCGSSAPLFLSDGRPTTQVQCPDSQTSCEQQARAACGGAFDTVRLSTDDGQRTLLYACKAK</sequence>
<dbReference type="Proteomes" id="UP000218022">
    <property type="component" value="Unassembled WGS sequence"/>
</dbReference>
<dbReference type="PROSITE" id="PS51257">
    <property type="entry name" value="PROKAR_LIPOPROTEIN"/>
    <property type="match status" value="1"/>
</dbReference>
<dbReference type="RefSeq" id="WP_096725455.1">
    <property type="nucleotide sequence ID" value="NZ_MTZV01000006.1"/>
</dbReference>
<gene>
    <name evidence="1" type="ORF">BWP39_27985</name>
</gene>
<organism evidence="1 2">
    <name type="scientific">Paraburkholderia acidicola</name>
    <dbReference type="NCBI Taxonomy" id="1912599"/>
    <lineage>
        <taxon>Bacteria</taxon>
        <taxon>Pseudomonadati</taxon>
        <taxon>Pseudomonadota</taxon>
        <taxon>Betaproteobacteria</taxon>
        <taxon>Burkholderiales</taxon>
        <taxon>Burkholderiaceae</taxon>
        <taxon>Paraburkholderia</taxon>
    </lineage>
</organism>
<name>A0A2A4EPF4_9BURK</name>
<evidence type="ECO:0000313" key="2">
    <source>
        <dbReference type="Proteomes" id="UP000218022"/>
    </source>
</evidence>
<evidence type="ECO:0000313" key="1">
    <source>
        <dbReference type="EMBL" id="PCE23523.1"/>
    </source>
</evidence>
<dbReference type="EMBL" id="MTZV01000006">
    <property type="protein sequence ID" value="PCE23523.1"/>
    <property type="molecule type" value="Genomic_DNA"/>
</dbReference>
<accession>A0A2A4EPF4</accession>
<proteinExistence type="predicted"/>
<comment type="caution">
    <text evidence="1">The sequence shown here is derived from an EMBL/GenBank/DDBJ whole genome shotgun (WGS) entry which is preliminary data.</text>
</comment>
<dbReference type="AlphaFoldDB" id="A0A2A4EPF4"/>
<protein>
    <submittedName>
        <fullName evidence="1">Uncharacterized protein</fullName>
    </submittedName>
</protein>